<dbReference type="Pfam" id="PF00106">
    <property type="entry name" value="adh_short"/>
    <property type="match status" value="1"/>
</dbReference>
<feature type="compositionally biased region" description="Basic and acidic residues" evidence="4">
    <location>
        <begin position="15"/>
        <end position="30"/>
    </location>
</feature>
<dbReference type="Gene3D" id="3.40.50.720">
    <property type="entry name" value="NAD(P)-binding Rossmann-like Domain"/>
    <property type="match status" value="1"/>
</dbReference>
<evidence type="ECO:0000256" key="2">
    <source>
        <dbReference type="ARBA" id="ARBA00023002"/>
    </source>
</evidence>
<protein>
    <submittedName>
        <fullName evidence="5">SDR family NAD(P)-dependent oxidoreductase</fullName>
    </submittedName>
</protein>
<dbReference type="PANTHER" id="PTHR24320">
    <property type="entry name" value="RETINOL DEHYDROGENASE"/>
    <property type="match status" value="1"/>
</dbReference>
<comment type="caution">
    <text evidence="5">The sequence shown here is derived from an EMBL/GenBank/DDBJ whole genome shotgun (WGS) entry which is preliminary data.</text>
</comment>
<dbReference type="InterPro" id="IPR036291">
    <property type="entry name" value="NAD(P)-bd_dom_sf"/>
</dbReference>
<evidence type="ECO:0000256" key="4">
    <source>
        <dbReference type="SAM" id="MobiDB-lite"/>
    </source>
</evidence>
<evidence type="ECO:0000256" key="1">
    <source>
        <dbReference type="ARBA" id="ARBA00006484"/>
    </source>
</evidence>
<evidence type="ECO:0000313" key="6">
    <source>
        <dbReference type="Proteomes" id="UP000468828"/>
    </source>
</evidence>
<comment type="similarity">
    <text evidence="1 3">Belongs to the short-chain dehydrogenases/reductases (SDR) family.</text>
</comment>
<dbReference type="PRINTS" id="PR00080">
    <property type="entry name" value="SDRFAMILY"/>
</dbReference>
<keyword evidence="2" id="KW-0560">Oxidoreductase</keyword>
<name>A0A6P0ETV6_9ACTN</name>
<dbReference type="EMBL" id="JAAGWH010000020">
    <property type="protein sequence ID" value="NEK94330.1"/>
    <property type="molecule type" value="Genomic_DNA"/>
</dbReference>
<accession>A0A6P0ETV6</accession>
<proteinExistence type="inferred from homology"/>
<feature type="region of interest" description="Disordered" evidence="4">
    <location>
        <begin position="1"/>
        <end position="38"/>
    </location>
</feature>
<dbReference type="InterPro" id="IPR002347">
    <property type="entry name" value="SDR_fam"/>
</dbReference>
<evidence type="ECO:0000313" key="5">
    <source>
        <dbReference type="EMBL" id="NEK94330.1"/>
    </source>
</evidence>
<dbReference type="AlphaFoldDB" id="A0A6P0ETV6"/>
<dbReference type="PANTHER" id="PTHR24320:SF148">
    <property type="entry name" value="NAD(P)-BINDING ROSSMANN-FOLD SUPERFAMILY PROTEIN"/>
    <property type="match status" value="1"/>
</dbReference>
<gene>
    <name evidence="5" type="ORF">GCU67_09110</name>
</gene>
<dbReference type="RefSeq" id="WP_338104891.1">
    <property type="nucleotide sequence ID" value="NZ_JAAGWB010000022.1"/>
</dbReference>
<dbReference type="PRINTS" id="PR00081">
    <property type="entry name" value="GDHRDH"/>
</dbReference>
<dbReference type="GO" id="GO:0016491">
    <property type="term" value="F:oxidoreductase activity"/>
    <property type="evidence" value="ECO:0007669"/>
    <property type="project" value="UniProtKB-KW"/>
</dbReference>
<dbReference type="Proteomes" id="UP000468828">
    <property type="component" value="Unassembled WGS sequence"/>
</dbReference>
<reference evidence="5 6" key="1">
    <citation type="submission" date="2020-01" db="EMBL/GenBank/DDBJ databases">
        <title>the WGS Modestobacter muralis CPCC 204518.</title>
        <authorList>
            <person name="Jiang Z."/>
        </authorList>
    </citation>
    <scope>NUCLEOTIDE SEQUENCE [LARGE SCALE GENOMIC DNA]</scope>
    <source>
        <strain evidence="5 6">DSM 100205</strain>
    </source>
</reference>
<keyword evidence="6" id="KW-1185">Reference proteome</keyword>
<evidence type="ECO:0000256" key="3">
    <source>
        <dbReference type="RuleBase" id="RU000363"/>
    </source>
</evidence>
<organism evidence="5 6">
    <name type="scientific">Modestobacter muralis</name>
    <dbReference type="NCBI Taxonomy" id="1608614"/>
    <lineage>
        <taxon>Bacteria</taxon>
        <taxon>Bacillati</taxon>
        <taxon>Actinomycetota</taxon>
        <taxon>Actinomycetes</taxon>
        <taxon>Geodermatophilales</taxon>
        <taxon>Geodermatophilaceae</taxon>
        <taxon>Modestobacter</taxon>
    </lineage>
</organism>
<dbReference type="SUPFAM" id="SSF51735">
    <property type="entry name" value="NAD(P)-binding Rossmann-fold domains"/>
    <property type="match status" value="1"/>
</dbReference>
<sequence length="310" mass="32665">MVGAGRGGLPRLRRLPGEDGPRDPGLRRGAAELSTGGGPVVVVTGASDGIGAAAARRLHRAGAQVVVVGRSAEKTAAVAAELDGARALTADLARLDDVRRLAAQLADLPRVDVLVNNAGASFPRREVTVDGNERTFQVDHLAPYLLTRLLEPQLRAAGGRVVTTSSFVHWGGVSRRGHLAEAVESRPPYVATRAYARAKWCNVLFTRELARRWAPEVTATCFDPGGVATGFGRSAGGVTGLLFRSPLVAFLRTPAQGADTLVWLATAPDGWRNGAHHAHRSRTITAPSARDDVRAAELWELSAGLVGLPV</sequence>